<dbReference type="SUPFAM" id="SSF54236">
    <property type="entry name" value="Ubiquitin-like"/>
    <property type="match status" value="1"/>
</dbReference>
<organism evidence="2 3">
    <name type="scientific">Brachionus plicatilis</name>
    <name type="common">Marine rotifer</name>
    <name type="synonym">Brachionus muelleri</name>
    <dbReference type="NCBI Taxonomy" id="10195"/>
    <lineage>
        <taxon>Eukaryota</taxon>
        <taxon>Metazoa</taxon>
        <taxon>Spiralia</taxon>
        <taxon>Gnathifera</taxon>
        <taxon>Rotifera</taxon>
        <taxon>Eurotatoria</taxon>
        <taxon>Monogononta</taxon>
        <taxon>Pseudotrocha</taxon>
        <taxon>Ploima</taxon>
        <taxon>Brachionidae</taxon>
        <taxon>Brachionus</taxon>
    </lineage>
</organism>
<name>A0A3M7QD22_BRAPC</name>
<dbReference type="Proteomes" id="UP000276133">
    <property type="component" value="Unassembled WGS sequence"/>
</dbReference>
<sequence length="223" mass="26269">MHMPNKQKFIFKLLFNFGVQGLLNKPFAKYKYLSGAYAIENSTNYLIVQSIKCQVKIGSNYLTVNVDKQTLCQDFLYKCLSRCKLSNCNLHKSYSLIERCNGIERFVRFNENVFELIKNFHNDKIPFELVIKKTLKSKKLLMTINKNKKYANKIFKLLSKQATTKANRNTESHFYEDIQDLSNSHRVSIQSEKPKRVVYSLKTIQSIRRKLQAKKIFDQEFIL</sequence>
<protein>
    <recommendedName>
        <fullName evidence="1">Ras-associating domain-containing protein</fullName>
    </recommendedName>
</protein>
<keyword evidence="3" id="KW-1185">Reference proteome</keyword>
<gene>
    <name evidence="2" type="ORF">BpHYR1_009018</name>
</gene>
<dbReference type="Pfam" id="PF00788">
    <property type="entry name" value="RA"/>
    <property type="match status" value="1"/>
</dbReference>
<dbReference type="Gene3D" id="3.10.20.90">
    <property type="entry name" value="Phosphatidylinositol 3-kinase Catalytic Subunit, Chain A, domain 1"/>
    <property type="match status" value="1"/>
</dbReference>
<proteinExistence type="predicted"/>
<evidence type="ECO:0000313" key="2">
    <source>
        <dbReference type="EMBL" id="RNA09327.1"/>
    </source>
</evidence>
<comment type="caution">
    <text evidence="2">The sequence shown here is derived from an EMBL/GenBank/DDBJ whole genome shotgun (WGS) entry which is preliminary data.</text>
</comment>
<dbReference type="AlphaFoldDB" id="A0A3M7QD22"/>
<evidence type="ECO:0000259" key="1">
    <source>
        <dbReference type="Pfam" id="PF00788"/>
    </source>
</evidence>
<evidence type="ECO:0000313" key="3">
    <source>
        <dbReference type="Proteomes" id="UP000276133"/>
    </source>
</evidence>
<feature type="domain" description="Ras-associating" evidence="1">
    <location>
        <begin position="57"/>
        <end position="123"/>
    </location>
</feature>
<dbReference type="InterPro" id="IPR000159">
    <property type="entry name" value="RA_dom"/>
</dbReference>
<dbReference type="InterPro" id="IPR029071">
    <property type="entry name" value="Ubiquitin-like_domsf"/>
</dbReference>
<accession>A0A3M7QD22</accession>
<dbReference type="EMBL" id="REGN01006482">
    <property type="protein sequence ID" value="RNA09327.1"/>
    <property type="molecule type" value="Genomic_DNA"/>
</dbReference>
<reference evidence="2 3" key="1">
    <citation type="journal article" date="2018" name="Sci. Rep.">
        <title>Genomic signatures of local adaptation to the degree of environmental predictability in rotifers.</title>
        <authorList>
            <person name="Franch-Gras L."/>
            <person name="Hahn C."/>
            <person name="Garcia-Roger E.M."/>
            <person name="Carmona M.J."/>
            <person name="Serra M."/>
            <person name="Gomez A."/>
        </authorList>
    </citation>
    <scope>NUCLEOTIDE SEQUENCE [LARGE SCALE GENOMIC DNA]</scope>
    <source>
        <strain evidence="2">HYR1</strain>
    </source>
</reference>